<keyword evidence="2" id="KW-1185">Reference proteome</keyword>
<comment type="caution">
    <text evidence="1">The sequence shown here is derived from an EMBL/GenBank/DDBJ whole genome shotgun (WGS) entry which is preliminary data.</text>
</comment>
<dbReference type="EMBL" id="JAZHGC010000006">
    <property type="protein sequence ID" value="MEM5285923.1"/>
    <property type="molecule type" value="Genomic_DNA"/>
</dbReference>
<proteinExistence type="predicted"/>
<gene>
    <name evidence="1" type="ORF">V4C55_09385</name>
</gene>
<evidence type="ECO:0000313" key="2">
    <source>
        <dbReference type="Proteomes" id="UP001494588"/>
    </source>
</evidence>
<evidence type="ECO:0000313" key="1">
    <source>
        <dbReference type="EMBL" id="MEM5285923.1"/>
    </source>
</evidence>
<name>A0ABU9Q973_9BURK</name>
<organism evidence="1 2">
    <name type="scientific">Paraburkholderia sabiae</name>
    <dbReference type="NCBI Taxonomy" id="273251"/>
    <lineage>
        <taxon>Bacteria</taxon>
        <taxon>Pseudomonadati</taxon>
        <taxon>Pseudomonadota</taxon>
        <taxon>Betaproteobacteria</taxon>
        <taxon>Burkholderiales</taxon>
        <taxon>Burkholderiaceae</taxon>
        <taxon>Paraburkholderia</taxon>
    </lineage>
</organism>
<reference evidence="1 2" key="1">
    <citation type="submission" date="2024-01" db="EMBL/GenBank/DDBJ databases">
        <title>The diversity of rhizobia nodulating Mimosa spp. in eleven states of Brazil covering several biomes is determined by host plant, location, and edaphic factors.</title>
        <authorList>
            <person name="Rouws L."/>
            <person name="Barauna A."/>
            <person name="Beukes C."/>
            <person name="De Faria S.M."/>
            <person name="Gross E."/>
            <person name="Dos Reis Junior F.B."/>
            <person name="Simon M."/>
            <person name="Maluk M."/>
            <person name="Odee D.W."/>
            <person name="Kenicer G."/>
            <person name="Young J.P.W."/>
            <person name="Reis V.M."/>
            <person name="Zilli J."/>
            <person name="James E.K."/>
        </authorList>
    </citation>
    <scope>NUCLEOTIDE SEQUENCE [LARGE SCALE GENOMIC DNA]</scope>
    <source>
        <strain evidence="1 2">JPY77</strain>
    </source>
</reference>
<dbReference type="RefSeq" id="WP_223958533.1">
    <property type="nucleotide sequence ID" value="NZ_CAJHCS010000001.1"/>
</dbReference>
<accession>A0ABU9Q973</accession>
<sequence>MSKRLLSRWLGAGFAMWVVGDSVWPDLHGPNANSYLTSPVCLPGIAHVSS</sequence>
<protein>
    <submittedName>
        <fullName evidence="1">Uncharacterized protein</fullName>
    </submittedName>
</protein>
<dbReference type="Proteomes" id="UP001494588">
    <property type="component" value="Unassembled WGS sequence"/>
</dbReference>